<dbReference type="EMBL" id="CP019948">
    <property type="protein sequence ID" value="ARN82512.1"/>
    <property type="molecule type" value="Genomic_DNA"/>
</dbReference>
<dbReference type="OrthoDB" id="7268120at2"/>
<dbReference type="AlphaFoldDB" id="A0A1W6MY44"/>
<protein>
    <submittedName>
        <fullName evidence="1">Uncharacterized protein</fullName>
    </submittedName>
</protein>
<organism evidence="1 2">
    <name type="scientific">Methylocystis bryophila</name>
    <dbReference type="NCBI Taxonomy" id="655015"/>
    <lineage>
        <taxon>Bacteria</taxon>
        <taxon>Pseudomonadati</taxon>
        <taxon>Pseudomonadota</taxon>
        <taxon>Alphaproteobacteria</taxon>
        <taxon>Hyphomicrobiales</taxon>
        <taxon>Methylocystaceae</taxon>
        <taxon>Methylocystis</taxon>
    </lineage>
</organism>
<proteinExistence type="predicted"/>
<dbReference type="RefSeq" id="WP_085772640.1">
    <property type="nucleotide sequence ID" value="NZ_AP027149.1"/>
</dbReference>
<keyword evidence="2" id="KW-1185">Reference proteome</keyword>
<reference evidence="1 2" key="1">
    <citation type="submission" date="2017-02" db="EMBL/GenBank/DDBJ databases">
        <authorList>
            <person name="Peterson S.W."/>
        </authorList>
    </citation>
    <scope>NUCLEOTIDE SEQUENCE [LARGE SCALE GENOMIC DNA]</scope>
    <source>
        <strain evidence="1 2">S285</strain>
    </source>
</reference>
<evidence type="ECO:0000313" key="2">
    <source>
        <dbReference type="Proteomes" id="UP000193978"/>
    </source>
</evidence>
<accession>A0A1W6MY44</accession>
<dbReference type="Proteomes" id="UP000193978">
    <property type="component" value="Chromosome"/>
</dbReference>
<evidence type="ECO:0000313" key="1">
    <source>
        <dbReference type="EMBL" id="ARN82512.1"/>
    </source>
</evidence>
<gene>
    <name evidence="1" type="ORF">B1812_17060</name>
</gene>
<dbReference type="KEGG" id="mbry:B1812_17060"/>
<name>A0A1W6MY44_9HYPH</name>
<sequence length="227" mass="25275">MLDENHSVNLHETNAATSYRSCYKEVIDDIERLNWSALNREELMAVCAAYYYFSVQFVEAVDIACGLYPTDPGLLELRQGECDTDNLSPYPGVAGEGEKMNHDEFMRRAVAMSSLAAAERTRLESLGRAYLDEVRGLKPFVRAISLSSYEDGGLPRVFGAILRALDWEEPSLGAFRHFLVLHVALDGDSHGALCRHLAADDRILPLWRAFRKLLVEAAPKLAAKGQA</sequence>